<comment type="similarity">
    <text evidence="1">Belongs to the 'GDSL' lipolytic enzyme family.</text>
</comment>
<sequence>MASWLVCCWVFFVQVLSFVAKTKGGKVPAIIVFGDSSVDAGNNNVISTLLKSNFRPYGRDFEGGRPTGRFSNGRIPPDFIAEAFGVKPNVPAYLDPNYGISDFATGVCFASAGTGYDNATSDVLNVIPLWRELEYYKDYQAKLKAYVGDKKAKEILTEALYLMSLGTNDFLENYYTFPTRRSQFSVKQYGDFLIGIARSFITDVYKLGARKISLTGLPPMGCLPLERSTNFMHHSGCLEKYNNVALDFNGKLGAMVAQLNKELPGLNMVFANAYEILDNIIRQPSSFGFQVAGVACCATGTFEMSYLCNQENPFTCMDANKYVFWDAFHPTERTNQISKVPAVIVFGDSSVDAGNNNFIPTVARSNFAPYGRDFAGGRPTGRFSNGRIATDFISQAMGLNPTIPAYLDPAYNISAFAVGVTFASAATGYDNATADVLSVIPLWKQLEYYKDYQNRLKAYMGEIKGNQIISEALYMTSLGTNDFMENYYSMPGRPSQYTPGQYEDFLVGIARNFVKELYGLGARKISLGGIPPMGCMPLERTTNIAASYDCVERYNIIALEFNDKLKNMTVELNKELPGIKLVFSNPYFVLMNIINRPSLYGFQVTGAGCCATGMFEMGYACGRTRMFTCTDANKYVFWDAFHPTERTNLIVADYMVKNVLAEFK</sequence>
<dbReference type="InterPro" id="IPR050592">
    <property type="entry name" value="GDSL_lipolytic_enzyme"/>
</dbReference>
<dbReference type="InParanoid" id="A0A7J7DID2"/>
<protein>
    <recommendedName>
        <fullName evidence="5">GDSL esterase/lipase</fullName>
    </recommendedName>
</protein>
<evidence type="ECO:0008006" key="5">
    <source>
        <dbReference type="Google" id="ProtNLM"/>
    </source>
</evidence>
<accession>A0A7J7DID2</accession>
<gene>
    <name evidence="3" type="ORF">HS088_TW06G00290</name>
</gene>
<evidence type="ECO:0000256" key="2">
    <source>
        <dbReference type="SAM" id="SignalP"/>
    </source>
</evidence>
<comment type="caution">
    <text evidence="3">The sequence shown here is derived from an EMBL/GenBank/DDBJ whole genome shotgun (WGS) entry which is preliminary data.</text>
</comment>
<dbReference type="CDD" id="cd01837">
    <property type="entry name" value="SGNH_plant_lipase_like"/>
    <property type="match status" value="2"/>
</dbReference>
<organism evidence="3 4">
    <name type="scientific">Tripterygium wilfordii</name>
    <name type="common">Thunder God vine</name>
    <dbReference type="NCBI Taxonomy" id="458696"/>
    <lineage>
        <taxon>Eukaryota</taxon>
        <taxon>Viridiplantae</taxon>
        <taxon>Streptophyta</taxon>
        <taxon>Embryophyta</taxon>
        <taxon>Tracheophyta</taxon>
        <taxon>Spermatophyta</taxon>
        <taxon>Magnoliopsida</taxon>
        <taxon>eudicotyledons</taxon>
        <taxon>Gunneridae</taxon>
        <taxon>Pentapetalae</taxon>
        <taxon>rosids</taxon>
        <taxon>fabids</taxon>
        <taxon>Celastrales</taxon>
        <taxon>Celastraceae</taxon>
        <taxon>Tripterygium</taxon>
    </lineage>
</organism>
<dbReference type="InterPro" id="IPR001087">
    <property type="entry name" value="GDSL"/>
</dbReference>
<evidence type="ECO:0000256" key="1">
    <source>
        <dbReference type="ARBA" id="ARBA00008668"/>
    </source>
</evidence>
<dbReference type="Pfam" id="PF00657">
    <property type="entry name" value="Lipase_GDSL"/>
    <property type="match status" value="2"/>
</dbReference>
<feature type="signal peptide" evidence="2">
    <location>
        <begin position="1"/>
        <end position="24"/>
    </location>
</feature>
<evidence type="ECO:0000313" key="4">
    <source>
        <dbReference type="Proteomes" id="UP000593562"/>
    </source>
</evidence>
<dbReference type="FunFam" id="3.40.50.1110:FF:000003">
    <property type="entry name" value="GDSL esterase/lipase APG"/>
    <property type="match status" value="2"/>
</dbReference>
<keyword evidence="2" id="KW-0732">Signal</keyword>
<dbReference type="InterPro" id="IPR035669">
    <property type="entry name" value="SGNH_plant_lipase-like"/>
</dbReference>
<dbReference type="Proteomes" id="UP000593562">
    <property type="component" value="Unassembled WGS sequence"/>
</dbReference>
<dbReference type="EMBL" id="JAAARO010000006">
    <property type="protein sequence ID" value="KAF5746125.1"/>
    <property type="molecule type" value="Genomic_DNA"/>
</dbReference>
<proteinExistence type="inferred from homology"/>
<dbReference type="InterPro" id="IPR036514">
    <property type="entry name" value="SGNH_hydro_sf"/>
</dbReference>
<dbReference type="AlphaFoldDB" id="A0A7J7DID2"/>
<dbReference type="Gene3D" id="3.40.50.1110">
    <property type="entry name" value="SGNH hydrolase"/>
    <property type="match status" value="2"/>
</dbReference>
<dbReference type="GO" id="GO:0016788">
    <property type="term" value="F:hydrolase activity, acting on ester bonds"/>
    <property type="evidence" value="ECO:0007669"/>
    <property type="project" value="InterPro"/>
</dbReference>
<feature type="chain" id="PRO_5029858544" description="GDSL esterase/lipase" evidence="2">
    <location>
        <begin position="25"/>
        <end position="664"/>
    </location>
</feature>
<dbReference type="FunCoup" id="A0A7J7DID2">
    <property type="interactions" value="32"/>
</dbReference>
<keyword evidence="4" id="KW-1185">Reference proteome</keyword>
<dbReference type="PANTHER" id="PTHR45642:SF12">
    <property type="entry name" value="OS09G0132900 PROTEIN"/>
    <property type="match status" value="1"/>
</dbReference>
<dbReference type="PANTHER" id="PTHR45642">
    <property type="entry name" value="GDSL ESTERASE/LIPASE EXL3"/>
    <property type="match status" value="1"/>
</dbReference>
<dbReference type="SUPFAM" id="SSF52266">
    <property type="entry name" value="SGNH hydrolase"/>
    <property type="match status" value="1"/>
</dbReference>
<evidence type="ECO:0000313" key="3">
    <source>
        <dbReference type="EMBL" id="KAF5746125.1"/>
    </source>
</evidence>
<reference evidence="3 4" key="1">
    <citation type="journal article" date="2020" name="Nat. Commun.">
        <title>Genome of Tripterygium wilfordii and identification of cytochrome P450 involved in triptolide biosynthesis.</title>
        <authorList>
            <person name="Tu L."/>
            <person name="Su P."/>
            <person name="Zhang Z."/>
            <person name="Gao L."/>
            <person name="Wang J."/>
            <person name="Hu T."/>
            <person name="Zhou J."/>
            <person name="Zhang Y."/>
            <person name="Zhao Y."/>
            <person name="Liu Y."/>
            <person name="Song Y."/>
            <person name="Tong Y."/>
            <person name="Lu Y."/>
            <person name="Yang J."/>
            <person name="Xu C."/>
            <person name="Jia M."/>
            <person name="Peters R.J."/>
            <person name="Huang L."/>
            <person name="Gao W."/>
        </authorList>
    </citation>
    <scope>NUCLEOTIDE SEQUENCE [LARGE SCALE GENOMIC DNA]</scope>
    <source>
        <strain evidence="4">cv. XIE 37</strain>
        <tissue evidence="3">Leaf</tissue>
    </source>
</reference>
<name>A0A7J7DID2_TRIWF</name>